<evidence type="ECO:0000256" key="9">
    <source>
        <dbReference type="PIRSR" id="PIRSR600243-1"/>
    </source>
</evidence>
<reference evidence="12" key="3">
    <citation type="submission" date="2016-06" db="UniProtKB">
        <authorList>
            <consortium name="WormBaseParasite"/>
        </authorList>
    </citation>
    <scope>IDENTIFICATION</scope>
</reference>
<comment type="subunit">
    <text evidence="10">Component of the proteasome complex.</text>
</comment>
<dbReference type="PANTHER" id="PTHR32194">
    <property type="entry name" value="METALLOPROTEASE TLDD"/>
    <property type="match status" value="1"/>
</dbReference>
<keyword evidence="4" id="KW-0888">Threonine protease</keyword>
<dbReference type="PROSITE" id="PS51476">
    <property type="entry name" value="PROTEASOME_BETA_2"/>
    <property type="match status" value="1"/>
</dbReference>
<evidence type="ECO:0000256" key="5">
    <source>
        <dbReference type="ARBA" id="ARBA00022801"/>
    </source>
</evidence>
<dbReference type="Gene3D" id="3.60.20.10">
    <property type="entry name" value="Glutamine Phosphoribosylpyrophosphate, subunit 1, domain 1"/>
    <property type="match status" value="1"/>
</dbReference>
<name>A0A183C4K8_GLOPA</name>
<dbReference type="InterPro" id="IPR001353">
    <property type="entry name" value="Proteasome_sua/b"/>
</dbReference>
<reference evidence="11" key="2">
    <citation type="submission" date="2014-05" db="EMBL/GenBank/DDBJ databases">
        <title>The genome and life-stage specific transcriptomes of Globodera pallida elucidate key aspects of plant parasitism by a cyst nematode.</title>
        <authorList>
            <person name="Cotton J.A."/>
            <person name="Lilley C.J."/>
            <person name="Jones L.M."/>
            <person name="Kikuchi T."/>
            <person name="Reid A.J."/>
            <person name="Thorpe P."/>
            <person name="Tsai I.J."/>
            <person name="Beasley H."/>
            <person name="Blok V."/>
            <person name="Cock P.J.A."/>
            <person name="Van den Akker S.E."/>
            <person name="Holroyd N."/>
            <person name="Hunt M."/>
            <person name="Mantelin S."/>
            <person name="Naghra H."/>
            <person name="Pain A."/>
            <person name="Palomares-Rius J.E."/>
            <person name="Zarowiecki M."/>
            <person name="Berriman M."/>
            <person name="Jones J.T."/>
            <person name="Urwin P.E."/>
        </authorList>
    </citation>
    <scope>NUCLEOTIDE SEQUENCE [LARGE SCALE GENOMIC DNA]</scope>
    <source>
        <strain evidence="11">Lindley</strain>
    </source>
</reference>
<dbReference type="InterPro" id="IPR000243">
    <property type="entry name" value="Pept_T1A_subB"/>
</dbReference>
<keyword evidence="5" id="KW-0378">Hydrolase</keyword>
<comment type="function">
    <text evidence="7">Non-catalytic component of the proteasome, a multicatalytic proteinase complex which is characterized by its ability to cleave peptides with Arg, Phe, Tyr, Leu, and Glu adjacent to the leaving group at neutral or slightly basic pH. The proteasome has an ATP-dependent proteolytic activity.</text>
</comment>
<keyword evidence="3" id="KW-0645">Protease</keyword>
<feature type="active site" description="Nucleophile" evidence="9">
    <location>
        <position position="24"/>
    </location>
</feature>
<comment type="function">
    <text evidence="10">Component of the proteasome, a multicatalytic proteinase complex which is characterized by its ability to cleave peptides with Arg, Phe, Tyr, Leu, and Glu adjacent to the leaving group at neutral or slightly basic pH. The proteasome has an ATP-dependent proteolytic activity.</text>
</comment>
<comment type="catalytic activity">
    <reaction evidence="1">
        <text>Cleavage of peptide bonds with very broad specificity.</text>
        <dbReference type="EC" id="3.4.25.1"/>
    </reaction>
</comment>
<proteinExistence type="inferred from homology"/>
<evidence type="ECO:0000256" key="1">
    <source>
        <dbReference type="ARBA" id="ARBA00001198"/>
    </source>
</evidence>
<evidence type="ECO:0000256" key="2">
    <source>
        <dbReference type="ARBA" id="ARBA00022490"/>
    </source>
</evidence>
<dbReference type="GO" id="GO:0004298">
    <property type="term" value="F:threonine-type endopeptidase activity"/>
    <property type="evidence" value="ECO:0007669"/>
    <property type="project" value="UniProtKB-KW"/>
</dbReference>
<keyword evidence="11" id="KW-1185">Reference proteome</keyword>
<dbReference type="PANTHER" id="PTHR32194:SF0">
    <property type="entry name" value="ATP-DEPENDENT PROTEASE SUBUNIT HSLV"/>
    <property type="match status" value="1"/>
</dbReference>
<comment type="subcellular location">
    <subcellularLocation>
        <location evidence="10">Cytoplasm</location>
    </subcellularLocation>
    <subcellularLocation>
        <location evidence="10">Nucleus</location>
    </subcellularLocation>
</comment>
<dbReference type="SUPFAM" id="SSF56235">
    <property type="entry name" value="N-terminal nucleophile aminohydrolases (Ntn hydrolases)"/>
    <property type="match status" value="1"/>
</dbReference>
<dbReference type="GO" id="GO:0005737">
    <property type="term" value="C:cytoplasm"/>
    <property type="evidence" value="ECO:0007669"/>
    <property type="project" value="UniProtKB-SubCell"/>
</dbReference>
<dbReference type="Pfam" id="PF00227">
    <property type="entry name" value="Proteasome"/>
    <property type="match status" value="1"/>
</dbReference>
<reference evidence="11" key="1">
    <citation type="submission" date="2013-12" db="EMBL/GenBank/DDBJ databases">
        <authorList>
            <person name="Aslett M."/>
        </authorList>
    </citation>
    <scope>NUCLEOTIDE SEQUENCE [LARGE SCALE GENOMIC DNA]</scope>
    <source>
        <strain evidence="11">Lindley</strain>
    </source>
</reference>
<dbReference type="Proteomes" id="UP000050741">
    <property type="component" value="Unassembled WGS sequence"/>
</dbReference>
<comment type="similarity">
    <text evidence="10">Belongs to the peptidase T1B family.</text>
</comment>
<dbReference type="InterPro" id="IPR029055">
    <property type="entry name" value="Ntn_hydrolases_N"/>
</dbReference>
<sequence length="251" mass="27639">MSDCSAVPAFPLGYYSRDQQTTGTTLVAMECKGGIAVATDSRTSMGSFIAGRVSDKITVLNDHIVLLRAGSQSDSQAMADVIMYYAESNATMDEDAEIFVRNVANYARKMHYNYRGQIDSTVIVAGYDSIKKGQVYAITSGGYTTRQPYHVSGSGGSFIHEFIQSRWSEGIEGEAAREILKTAIFEAQRRDTCSGGLIHTALIDKNGTSRKTYRPDKEGFPTVLPVKAYPNLPEHILQPRIVEADQLERME</sequence>
<evidence type="ECO:0000256" key="4">
    <source>
        <dbReference type="ARBA" id="ARBA00022698"/>
    </source>
</evidence>
<dbReference type="AlphaFoldDB" id="A0A183C4K8"/>
<comment type="subunit">
    <text evidence="8">The 26S proteasome consists of a 20S proteasome core and two 19S regulatory subunits. The 20S proteasome core is composed of 28 subunits that are arranged in four stacked rings, resulting in a barrel-shaped structure. The two end rings are each formed by seven alpha subunits, and the two central rings are each formed by seven beta subunits. The catalytic chamber with the active sites is on the inside of the barrel.</text>
</comment>
<keyword evidence="6 10" id="KW-0647">Proteasome</keyword>
<keyword evidence="2 10" id="KW-0963">Cytoplasm</keyword>
<dbReference type="WBParaSite" id="GPLIN_000780200">
    <property type="protein sequence ID" value="GPLIN_000780200"/>
    <property type="gene ID" value="GPLIN_000780200"/>
</dbReference>
<dbReference type="PROSITE" id="PS00854">
    <property type="entry name" value="PROTEASOME_BETA_1"/>
    <property type="match status" value="1"/>
</dbReference>
<dbReference type="PRINTS" id="PR00141">
    <property type="entry name" value="PROTEASOME"/>
</dbReference>
<evidence type="ECO:0000256" key="7">
    <source>
        <dbReference type="ARBA" id="ARBA00024953"/>
    </source>
</evidence>
<organism evidence="11 12">
    <name type="scientific">Globodera pallida</name>
    <name type="common">Potato cyst nematode worm</name>
    <name type="synonym">Heterodera pallida</name>
    <dbReference type="NCBI Taxonomy" id="36090"/>
    <lineage>
        <taxon>Eukaryota</taxon>
        <taxon>Metazoa</taxon>
        <taxon>Ecdysozoa</taxon>
        <taxon>Nematoda</taxon>
        <taxon>Chromadorea</taxon>
        <taxon>Rhabditida</taxon>
        <taxon>Tylenchina</taxon>
        <taxon>Tylenchomorpha</taxon>
        <taxon>Tylenchoidea</taxon>
        <taxon>Heteroderidae</taxon>
        <taxon>Heteroderinae</taxon>
        <taxon>Globodera</taxon>
    </lineage>
</organism>
<keyword evidence="10" id="KW-0539">Nucleus</keyword>
<evidence type="ECO:0000313" key="12">
    <source>
        <dbReference type="WBParaSite" id="GPLIN_000780200"/>
    </source>
</evidence>
<dbReference type="GO" id="GO:0005634">
    <property type="term" value="C:nucleus"/>
    <property type="evidence" value="ECO:0007669"/>
    <property type="project" value="UniProtKB-SubCell"/>
</dbReference>
<evidence type="ECO:0000256" key="3">
    <source>
        <dbReference type="ARBA" id="ARBA00022670"/>
    </source>
</evidence>
<dbReference type="GO" id="GO:0051603">
    <property type="term" value="P:proteolysis involved in protein catabolic process"/>
    <property type="evidence" value="ECO:0007669"/>
    <property type="project" value="InterPro"/>
</dbReference>
<dbReference type="InterPro" id="IPR016050">
    <property type="entry name" value="Proteasome_bsu_CS"/>
</dbReference>
<dbReference type="GO" id="GO:0019774">
    <property type="term" value="C:proteasome core complex, beta-subunit complex"/>
    <property type="evidence" value="ECO:0007669"/>
    <property type="project" value="UniProtKB-ARBA"/>
</dbReference>
<dbReference type="InterPro" id="IPR023333">
    <property type="entry name" value="Proteasome_suB-type"/>
</dbReference>
<accession>A0A183C4K8</accession>
<evidence type="ECO:0000313" key="11">
    <source>
        <dbReference type="Proteomes" id="UP000050741"/>
    </source>
</evidence>
<evidence type="ECO:0000256" key="10">
    <source>
        <dbReference type="RuleBase" id="RU004203"/>
    </source>
</evidence>
<protein>
    <recommendedName>
        <fullName evidence="10">Proteasome subunit beta</fullName>
    </recommendedName>
</protein>
<evidence type="ECO:0000256" key="6">
    <source>
        <dbReference type="ARBA" id="ARBA00022942"/>
    </source>
</evidence>
<evidence type="ECO:0000256" key="8">
    <source>
        <dbReference type="ARBA" id="ARBA00026071"/>
    </source>
</evidence>